<name>A0ABW2ENZ7_9BACI</name>
<evidence type="ECO:0000313" key="1">
    <source>
        <dbReference type="EMBL" id="MFC7064008.1"/>
    </source>
</evidence>
<sequence length="73" mass="8554">MFDDEPIEIPKTVLSPIEVYQEIDSAKYVGNQKLFAKYVKDIQRQHGCSWFEARKKFFEIKTNKKTEAEAPVT</sequence>
<dbReference type="RefSeq" id="WP_204708372.1">
    <property type="nucleotide sequence ID" value="NZ_JBHSZV010000062.1"/>
</dbReference>
<protein>
    <submittedName>
        <fullName evidence="1">Uncharacterized protein</fullName>
    </submittedName>
</protein>
<reference evidence="2" key="1">
    <citation type="journal article" date="2019" name="Int. J. Syst. Evol. Microbiol.">
        <title>The Global Catalogue of Microorganisms (GCM) 10K type strain sequencing project: providing services to taxonomists for standard genome sequencing and annotation.</title>
        <authorList>
            <consortium name="The Broad Institute Genomics Platform"/>
            <consortium name="The Broad Institute Genome Sequencing Center for Infectious Disease"/>
            <person name="Wu L."/>
            <person name="Ma J."/>
        </authorList>
    </citation>
    <scope>NUCLEOTIDE SEQUENCE [LARGE SCALE GENOMIC DNA]</scope>
    <source>
        <strain evidence="2">CGMCC 4.1621</strain>
    </source>
</reference>
<comment type="caution">
    <text evidence="1">The sequence shown here is derived from an EMBL/GenBank/DDBJ whole genome shotgun (WGS) entry which is preliminary data.</text>
</comment>
<accession>A0ABW2ENZ7</accession>
<dbReference type="Proteomes" id="UP001596410">
    <property type="component" value="Unassembled WGS sequence"/>
</dbReference>
<evidence type="ECO:0000313" key="2">
    <source>
        <dbReference type="Proteomes" id="UP001596410"/>
    </source>
</evidence>
<proteinExistence type="predicted"/>
<dbReference type="EMBL" id="JBHSZV010000062">
    <property type="protein sequence ID" value="MFC7064008.1"/>
    <property type="molecule type" value="Genomic_DNA"/>
</dbReference>
<gene>
    <name evidence="1" type="ORF">ACFQIC_19610</name>
</gene>
<organism evidence="1 2">
    <name type="scientific">Halobacillus seohaensis</name>
    <dbReference type="NCBI Taxonomy" id="447421"/>
    <lineage>
        <taxon>Bacteria</taxon>
        <taxon>Bacillati</taxon>
        <taxon>Bacillota</taxon>
        <taxon>Bacilli</taxon>
        <taxon>Bacillales</taxon>
        <taxon>Bacillaceae</taxon>
        <taxon>Halobacillus</taxon>
    </lineage>
</organism>
<keyword evidence="2" id="KW-1185">Reference proteome</keyword>